<name>A0A7W5ZI32_9BACT</name>
<evidence type="ECO:0000256" key="1">
    <source>
        <dbReference type="SAM" id="MobiDB-lite"/>
    </source>
</evidence>
<sequence>MNIEVARPLFEKLWNQVLERYFQEELGLPYTDFRTPPHSMNQVLGNANWSKSSNYEKQHKRQLPAFVGNATHQKSLELHEKGIGPETYKFGGSTFRDRHDDLLKSTKAFIGTTDHFMLALVRTLGYATLDAYRQANGFEPTTVRTNINKPSAESSPSEETKAPKSSEQRWKIATAVACAGLIAMTAWNLFFTRQNTAGKIIRSVADTSTLAKGIVGNWYSYNRNYEARGKNDGYTFNRIAWQISVDEHGFLSLKRYWKAIEFDGWTEFIGGSLPQLHFFLNVYPNGSGYKNPVGYRHFNCGIWGENNDWMHADTLSCICTSYNFSDSHLGEPLASREILIRQPTASFDSLKINAKSLTTAEAPWLERFLPKDESYLFQKPKKSATIKQAE</sequence>
<accession>A0A7W5ZI32</accession>
<keyword evidence="3" id="KW-1185">Reference proteome</keyword>
<comment type="caution">
    <text evidence="2">The sequence shown here is derived from an EMBL/GenBank/DDBJ whole genome shotgun (WGS) entry which is preliminary data.</text>
</comment>
<organism evidence="2 3">
    <name type="scientific">Runella defluvii</name>
    <dbReference type="NCBI Taxonomy" id="370973"/>
    <lineage>
        <taxon>Bacteria</taxon>
        <taxon>Pseudomonadati</taxon>
        <taxon>Bacteroidota</taxon>
        <taxon>Cytophagia</taxon>
        <taxon>Cytophagales</taxon>
        <taxon>Spirosomataceae</taxon>
        <taxon>Runella</taxon>
    </lineage>
</organism>
<proteinExistence type="predicted"/>
<protein>
    <submittedName>
        <fullName evidence="2">Uncharacterized protein</fullName>
    </submittedName>
</protein>
<evidence type="ECO:0000313" key="3">
    <source>
        <dbReference type="Proteomes" id="UP000541352"/>
    </source>
</evidence>
<dbReference type="RefSeq" id="WP_183971027.1">
    <property type="nucleotide sequence ID" value="NZ_JACIBY010000001.1"/>
</dbReference>
<dbReference type="AlphaFoldDB" id="A0A7W5ZI32"/>
<evidence type="ECO:0000313" key="2">
    <source>
        <dbReference type="EMBL" id="MBB3836254.1"/>
    </source>
</evidence>
<gene>
    <name evidence="2" type="ORF">FHS57_000236</name>
</gene>
<dbReference type="EMBL" id="JACIBY010000001">
    <property type="protein sequence ID" value="MBB3836254.1"/>
    <property type="molecule type" value="Genomic_DNA"/>
</dbReference>
<dbReference type="Proteomes" id="UP000541352">
    <property type="component" value="Unassembled WGS sequence"/>
</dbReference>
<feature type="region of interest" description="Disordered" evidence="1">
    <location>
        <begin position="142"/>
        <end position="166"/>
    </location>
</feature>
<reference evidence="2 3" key="1">
    <citation type="submission" date="2020-08" db="EMBL/GenBank/DDBJ databases">
        <title>Genomic Encyclopedia of Type Strains, Phase IV (KMG-IV): sequencing the most valuable type-strain genomes for metagenomic binning, comparative biology and taxonomic classification.</title>
        <authorList>
            <person name="Goeker M."/>
        </authorList>
    </citation>
    <scope>NUCLEOTIDE SEQUENCE [LARGE SCALE GENOMIC DNA]</scope>
    <source>
        <strain evidence="2 3">DSM 17976</strain>
    </source>
</reference>
<feature type="compositionally biased region" description="Polar residues" evidence="1">
    <location>
        <begin position="142"/>
        <end position="157"/>
    </location>
</feature>